<dbReference type="InterPro" id="IPR051536">
    <property type="entry name" value="UDG_Type-4/5"/>
</dbReference>
<sequence>MYRIDLPELGFAERWRDATRLLLSHDIAPDAIIWRFGGGGDLFACDPLPGEVGPRRATVSRPLNDLAGSVLCHQEAEVPALLYSAFHRHQSDRRAIANPADPLTRRLERLAKAVRRDIHKMHAFVRFRELPTETSRRRFGAWFEPEHRIVEAATPFFAKRFADMDWTIATPAGVARFENGALSFHPAAQRPDVPEDACESLWATYFQNIFNPARLHLKAMQSEMPKKYWKNMPETQLIPEMLAQADRRVAAMRAAQPASPPSRASGILKRLAEGAPGSVDSLEAAADAARVCRRCGLCEAATQTVWGRGDPSAPLMIVGEQPGDAEDLSGQPFVGPAGKVLTEAMGEVGTGPVWLTNAVKHFKFTPRGKRRLHQTPSRDEVLHCRWWLDLERKFVKPRLTVALGATAAFALTGNDAPLAPRRGTIERTPDGGQVLLTWHPSYVLRLTGESAAVARRSLKVDLSLARRLVAETSG</sequence>
<accession>A0A2T0RLT0</accession>
<evidence type="ECO:0000256" key="7">
    <source>
        <dbReference type="ARBA" id="ARBA00023004"/>
    </source>
</evidence>
<evidence type="ECO:0000256" key="1">
    <source>
        <dbReference type="ARBA" id="ARBA00006521"/>
    </source>
</evidence>
<comment type="caution">
    <text evidence="11">The sequence shown here is derived from an EMBL/GenBank/DDBJ whole genome shotgun (WGS) entry which is preliminary data.</text>
</comment>
<reference evidence="11 12" key="1">
    <citation type="submission" date="2018-03" db="EMBL/GenBank/DDBJ databases">
        <title>Genomic Encyclopedia of Archaeal and Bacterial Type Strains, Phase II (KMG-II): from individual species to whole genera.</title>
        <authorList>
            <person name="Goeker M."/>
        </authorList>
    </citation>
    <scope>NUCLEOTIDE SEQUENCE [LARGE SCALE GENOMIC DNA]</scope>
    <source>
        <strain evidence="11 12">DSM 29328</strain>
    </source>
</reference>
<evidence type="ECO:0000256" key="5">
    <source>
        <dbReference type="ARBA" id="ARBA00022763"/>
    </source>
</evidence>
<keyword evidence="6" id="KW-0378">Hydrolase</keyword>
<keyword evidence="12" id="KW-1185">Reference proteome</keyword>
<keyword evidence="3" id="KW-0004">4Fe-4S</keyword>
<dbReference type="NCBIfam" id="TIGR03914">
    <property type="entry name" value="UDG_fam_dom"/>
    <property type="match status" value="1"/>
</dbReference>
<dbReference type="SUPFAM" id="SSF52141">
    <property type="entry name" value="Uracil-DNA glycosylase-like"/>
    <property type="match status" value="1"/>
</dbReference>
<dbReference type="InterPro" id="IPR025404">
    <property type="entry name" value="DUF4130"/>
</dbReference>
<evidence type="ECO:0000256" key="9">
    <source>
        <dbReference type="ARBA" id="ARBA00023204"/>
    </source>
</evidence>
<evidence type="ECO:0000313" key="11">
    <source>
        <dbReference type="EMBL" id="PRY22144.1"/>
    </source>
</evidence>
<dbReference type="InterPro" id="IPR005122">
    <property type="entry name" value="Uracil-DNA_glycosylase-like"/>
</dbReference>
<protein>
    <recommendedName>
        <fullName evidence="2">Type-4 uracil-DNA glycosylase</fullName>
    </recommendedName>
</protein>
<evidence type="ECO:0000256" key="2">
    <source>
        <dbReference type="ARBA" id="ARBA00019403"/>
    </source>
</evidence>
<keyword evidence="7" id="KW-0408">Iron</keyword>
<keyword evidence="5" id="KW-0227">DNA damage</keyword>
<dbReference type="Pfam" id="PF03167">
    <property type="entry name" value="UDG"/>
    <property type="match status" value="1"/>
</dbReference>
<dbReference type="GO" id="GO:0006281">
    <property type="term" value="P:DNA repair"/>
    <property type="evidence" value="ECO:0007669"/>
    <property type="project" value="UniProtKB-KW"/>
</dbReference>
<dbReference type="Pfam" id="PF13566">
    <property type="entry name" value="DUF4130"/>
    <property type="match status" value="1"/>
</dbReference>
<dbReference type="InterPro" id="IPR036895">
    <property type="entry name" value="Uracil-DNA_glycosylase-like_sf"/>
</dbReference>
<dbReference type="Gene3D" id="3.40.470.10">
    <property type="entry name" value="Uracil-DNA glycosylase-like domain"/>
    <property type="match status" value="1"/>
</dbReference>
<evidence type="ECO:0000256" key="6">
    <source>
        <dbReference type="ARBA" id="ARBA00022801"/>
    </source>
</evidence>
<keyword evidence="4" id="KW-0479">Metal-binding</keyword>
<dbReference type="AlphaFoldDB" id="A0A2T0RLT0"/>
<dbReference type="Proteomes" id="UP000239480">
    <property type="component" value="Unassembled WGS sequence"/>
</dbReference>
<name>A0A2T0RLT0_9RHOB</name>
<dbReference type="GO" id="GO:0046872">
    <property type="term" value="F:metal ion binding"/>
    <property type="evidence" value="ECO:0007669"/>
    <property type="project" value="UniProtKB-KW"/>
</dbReference>
<dbReference type="SMART" id="SM00986">
    <property type="entry name" value="UDG"/>
    <property type="match status" value="1"/>
</dbReference>
<dbReference type="InterPro" id="IPR005273">
    <property type="entry name" value="Ura-DNA_glyco_family4"/>
</dbReference>
<dbReference type="CDD" id="cd10030">
    <property type="entry name" value="UDG-F4_TTUDGA_SPO1dp_like"/>
    <property type="match status" value="1"/>
</dbReference>
<gene>
    <name evidence="11" type="ORF">CLV78_10768</name>
</gene>
<feature type="domain" description="Uracil-DNA glycosylase-like" evidence="10">
    <location>
        <begin position="306"/>
        <end position="459"/>
    </location>
</feature>
<dbReference type="RefSeq" id="WP_106205902.1">
    <property type="nucleotide sequence ID" value="NZ_PVTD01000007.1"/>
</dbReference>
<dbReference type="GO" id="GO:0097506">
    <property type="term" value="F:deaminated base DNA N-glycosylase activity"/>
    <property type="evidence" value="ECO:0007669"/>
    <property type="project" value="UniProtKB-ARBA"/>
</dbReference>
<evidence type="ECO:0000313" key="12">
    <source>
        <dbReference type="Proteomes" id="UP000239480"/>
    </source>
</evidence>
<evidence type="ECO:0000256" key="3">
    <source>
        <dbReference type="ARBA" id="ARBA00022485"/>
    </source>
</evidence>
<dbReference type="NCBIfam" id="TIGR03915">
    <property type="entry name" value="SAM_7_link_chp"/>
    <property type="match status" value="1"/>
</dbReference>
<evidence type="ECO:0000256" key="8">
    <source>
        <dbReference type="ARBA" id="ARBA00023014"/>
    </source>
</evidence>
<comment type="similarity">
    <text evidence="1">Belongs to the uracil-DNA glycosylase (UDG) superfamily. Type 4 (UDGa) family.</text>
</comment>
<dbReference type="SMART" id="SM00987">
    <property type="entry name" value="UreE_C"/>
    <property type="match status" value="1"/>
</dbReference>
<dbReference type="OrthoDB" id="5290748at2"/>
<dbReference type="PANTHER" id="PTHR33693">
    <property type="entry name" value="TYPE-5 URACIL-DNA GLYCOSYLASE"/>
    <property type="match status" value="1"/>
</dbReference>
<proteinExistence type="inferred from homology"/>
<organism evidence="11 12">
    <name type="scientific">Aliiruegeria haliotis</name>
    <dbReference type="NCBI Taxonomy" id="1280846"/>
    <lineage>
        <taxon>Bacteria</taxon>
        <taxon>Pseudomonadati</taxon>
        <taxon>Pseudomonadota</taxon>
        <taxon>Alphaproteobacteria</taxon>
        <taxon>Rhodobacterales</taxon>
        <taxon>Roseobacteraceae</taxon>
        <taxon>Aliiruegeria</taxon>
    </lineage>
</organism>
<dbReference type="EMBL" id="PVTD01000007">
    <property type="protein sequence ID" value="PRY22144.1"/>
    <property type="molecule type" value="Genomic_DNA"/>
</dbReference>
<dbReference type="GO" id="GO:0051539">
    <property type="term" value="F:4 iron, 4 sulfur cluster binding"/>
    <property type="evidence" value="ECO:0007669"/>
    <property type="project" value="UniProtKB-KW"/>
</dbReference>
<evidence type="ECO:0000256" key="4">
    <source>
        <dbReference type="ARBA" id="ARBA00022723"/>
    </source>
</evidence>
<dbReference type="InterPro" id="IPR023875">
    <property type="entry name" value="DNA_repair_put"/>
</dbReference>
<keyword evidence="8" id="KW-0411">Iron-sulfur</keyword>
<evidence type="ECO:0000259" key="10">
    <source>
        <dbReference type="SMART" id="SM00986"/>
    </source>
</evidence>
<dbReference type="PANTHER" id="PTHR33693:SF9">
    <property type="entry name" value="TYPE-4 URACIL-DNA GLYCOSYLASE"/>
    <property type="match status" value="1"/>
</dbReference>
<keyword evidence="9" id="KW-0234">DNA repair</keyword>